<protein>
    <submittedName>
        <fullName evidence="17">Cytochrome P450 4V2-like</fullName>
    </submittedName>
</protein>
<dbReference type="OrthoDB" id="1372046at2759"/>
<dbReference type="GO" id="GO:0020037">
    <property type="term" value="F:heme binding"/>
    <property type="evidence" value="ECO:0007669"/>
    <property type="project" value="InterPro"/>
</dbReference>
<keyword evidence="12 15" id="KW-0503">Monooxygenase</keyword>
<evidence type="ECO:0000256" key="4">
    <source>
        <dbReference type="ARBA" id="ARBA00004406"/>
    </source>
</evidence>
<dbReference type="PRINTS" id="PR00385">
    <property type="entry name" value="P450"/>
</dbReference>
<organism evidence="16 17">
    <name type="scientific">Spodoptera litura</name>
    <name type="common">Asian cotton leafworm</name>
    <dbReference type="NCBI Taxonomy" id="69820"/>
    <lineage>
        <taxon>Eukaryota</taxon>
        <taxon>Metazoa</taxon>
        <taxon>Ecdysozoa</taxon>
        <taxon>Arthropoda</taxon>
        <taxon>Hexapoda</taxon>
        <taxon>Insecta</taxon>
        <taxon>Pterygota</taxon>
        <taxon>Neoptera</taxon>
        <taxon>Endopterygota</taxon>
        <taxon>Lepidoptera</taxon>
        <taxon>Glossata</taxon>
        <taxon>Ditrysia</taxon>
        <taxon>Noctuoidea</taxon>
        <taxon>Noctuidae</taxon>
        <taxon>Amphipyrinae</taxon>
        <taxon>Spodoptera</taxon>
    </lineage>
</organism>
<dbReference type="GeneID" id="111357009"/>
<dbReference type="PANTHER" id="PTHR24291:SF189">
    <property type="entry name" value="CYTOCHROME P450 4C3-RELATED"/>
    <property type="match status" value="1"/>
</dbReference>
<comment type="subcellular location">
    <subcellularLocation>
        <location evidence="4">Endoplasmic reticulum membrane</location>
        <topology evidence="4">Peripheral membrane protein</topology>
    </subcellularLocation>
    <subcellularLocation>
        <location evidence="3">Microsome membrane</location>
        <topology evidence="3">Peripheral membrane protein</topology>
    </subcellularLocation>
</comment>
<dbReference type="GO" id="GO:0016705">
    <property type="term" value="F:oxidoreductase activity, acting on paired donors, with incorporation or reduction of molecular oxygen"/>
    <property type="evidence" value="ECO:0007669"/>
    <property type="project" value="InterPro"/>
</dbReference>
<keyword evidence="11 14" id="KW-0408">Iron</keyword>
<keyword evidence="8" id="KW-0256">Endoplasmic reticulum</keyword>
<evidence type="ECO:0000313" key="16">
    <source>
        <dbReference type="Proteomes" id="UP000301870"/>
    </source>
</evidence>
<keyword evidence="7 14" id="KW-0479">Metal-binding</keyword>
<evidence type="ECO:0000256" key="6">
    <source>
        <dbReference type="ARBA" id="ARBA00022617"/>
    </source>
</evidence>
<dbReference type="InterPro" id="IPR036396">
    <property type="entry name" value="Cyt_P450_sf"/>
</dbReference>
<comment type="similarity">
    <text evidence="5 15">Belongs to the cytochrome P450 family.</text>
</comment>
<evidence type="ECO:0000256" key="9">
    <source>
        <dbReference type="ARBA" id="ARBA00022848"/>
    </source>
</evidence>
<proteinExistence type="inferred from homology"/>
<comment type="function">
    <text evidence="2">May be involved in the metabolism of insect hormones and in the breakdown of synthetic insecticides.</text>
</comment>
<dbReference type="SUPFAM" id="SSF48264">
    <property type="entry name" value="Cytochrome P450"/>
    <property type="match status" value="1"/>
</dbReference>
<evidence type="ECO:0000256" key="15">
    <source>
        <dbReference type="RuleBase" id="RU000461"/>
    </source>
</evidence>
<dbReference type="PROSITE" id="PS00086">
    <property type="entry name" value="CYTOCHROME_P450"/>
    <property type="match status" value="1"/>
</dbReference>
<dbReference type="RefSeq" id="XP_022827267.1">
    <property type="nucleotide sequence ID" value="XM_022971499.1"/>
</dbReference>
<dbReference type="InterPro" id="IPR001128">
    <property type="entry name" value="Cyt_P450"/>
</dbReference>
<name>A0A9J7EFV9_SPOLT</name>
<reference evidence="17" key="1">
    <citation type="submission" date="2025-08" db="UniProtKB">
        <authorList>
            <consortium name="RefSeq"/>
        </authorList>
    </citation>
    <scope>IDENTIFICATION</scope>
    <source>
        <strain evidence="17">Ishihara</strain>
        <tissue evidence="17">Whole body</tissue>
    </source>
</reference>
<evidence type="ECO:0000256" key="12">
    <source>
        <dbReference type="ARBA" id="ARBA00023033"/>
    </source>
</evidence>
<dbReference type="PRINTS" id="PR00463">
    <property type="entry name" value="EP450I"/>
</dbReference>
<dbReference type="InterPro" id="IPR002401">
    <property type="entry name" value="Cyt_P450_E_grp-I"/>
</dbReference>
<evidence type="ECO:0000256" key="7">
    <source>
        <dbReference type="ARBA" id="ARBA00022723"/>
    </source>
</evidence>
<dbReference type="AlphaFoldDB" id="A0A9J7EFV9"/>
<evidence type="ECO:0000256" key="1">
    <source>
        <dbReference type="ARBA" id="ARBA00001971"/>
    </source>
</evidence>
<sequence length="441" mass="50430">MWSYLKSIGEYVLEHGGIIQFRAGPHIVYAVNDPEVAGIIANTCLDKPYYYEFMSDGIGNGLVTLNGDMWKIHHKLLNPAFSQKVLNTYLNEMDVQGQNLVSQLATVAEKGPVNITDFLFKHILRTVSRTSLRLEAKDQDMIDNDFGEAVEEIGNIIIHRALRPLLHLSFLFNRTAMKRRQVELSRDNRKLLDHIIQKRKSDLKATKHIVNNKDDFVPGKFKPILDLLLHLSDEQYVLSDDEIRAHLNTFVAASFDTTSSALQTVLLVLGSYPDVQERVFNEIQDAFDNREELTKYDLTKLVYLEAVIKEVLRVYNIIPLIARKLDTDIVLPKYTLRAGSSCILSLYGLHRHSLWGPDAREFKPERWLNPDTLPTNPNLYAPFGIGKRICIGRQYAMMSMKTSLIHIVRKFHISGDISSLKWNFEVVLKAKTPLITLTLRS</sequence>
<evidence type="ECO:0000256" key="11">
    <source>
        <dbReference type="ARBA" id="ARBA00023004"/>
    </source>
</evidence>
<evidence type="ECO:0000256" key="13">
    <source>
        <dbReference type="ARBA" id="ARBA00023136"/>
    </source>
</evidence>
<evidence type="ECO:0000313" key="17">
    <source>
        <dbReference type="RefSeq" id="XP_022827267.1"/>
    </source>
</evidence>
<dbReference type="PANTHER" id="PTHR24291">
    <property type="entry name" value="CYTOCHROME P450 FAMILY 4"/>
    <property type="match status" value="1"/>
</dbReference>
<feature type="binding site" description="axial binding residue" evidence="14">
    <location>
        <position position="390"/>
    </location>
    <ligand>
        <name>heme</name>
        <dbReference type="ChEBI" id="CHEBI:30413"/>
    </ligand>
    <ligandPart>
        <name>Fe</name>
        <dbReference type="ChEBI" id="CHEBI:18248"/>
    </ligandPart>
</feature>
<evidence type="ECO:0000256" key="14">
    <source>
        <dbReference type="PIRSR" id="PIRSR602401-1"/>
    </source>
</evidence>
<evidence type="ECO:0000256" key="2">
    <source>
        <dbReference type="ARBA" id="ARBA00003690"/>
    </source>
</evidence>
<dbReference type="GO" id="GO:0004497">
    <property type="term" value="F:monooxygenase activity"/>
    <property type="evidence" value="ECO:0007669"/>
    <property type="project" value="UniProtKB-KW"/>
</dbReference>
<keyword evidence="6 14" id="KW-0349">Heme</keyword>
<keyword evidence="10 15" id="KW-0560">Oxidoreductase</keyword>
<dbReference type="InterPro" id="IPR050196">
    <property type="entry name" value="Cytochrome_P450_Monoox"/>
</dbReference>
<evidence type="ECO:0000256" key="5">
    <source>
        <dbReference type="ARBA" id="ARBA00010617"/>
    </source>
</evidence>
<dbReference type="Proteomes" id="UP000301870">
    <property type="component" value="Chromosome 24"/>
</dbReference>
<comment type="cofactor">
    <cofactor evidence="1 14">
        <name>heme</name>
        <dbReference type="ChEBI" id="CHEBI:30413"/>
    </cofactor>
</comment>
<accession>A0A9J7EFV9</accession>
<dbReference type="InterPro" id="IPR017972">
    <property type="entry name" value="Cyt_P450_CS"/>
</dbReference>
<dbReference type="Pfam" id="PF00067">
    <property type="entry name" value="p450"/>
    <property type="match status" value="1"/>
</dbReference>
<evidence type="ECO:0000256" key="8">
    <source>
        <dbReference type="ARBA" id="ARBA00022824"/>
    </source>
</evidence>
<dbReference type="GO" id="GO:0005506">
    <property type="term" value="F:iron ion binding"/>
    <property type="evidence" value="ECO:0007669"/>
    <property type="project" value="InterPro"/>
</dbReference>
<keyword evidence="16" id="KW-1185">Reference proteome</keyword>
<keyword evidence="13" id="KW-0472">Membrane</keyword>
<evidence type="ECO:0000256" key="10">
    <source>
        <dbReference type="ARBA" id="ARBA00023002"/>
    </source>
</evidence>
<dbReference type="Gene3D" id="1.10.630.10">
    <property type="entry name" value="Cytochrome P450"/>
    <property type="match status" value="1"/>
</dbReference>
<gene>
    <name evidence="17" type="primary">LOC111357009</name>
</gene>
<dbReference type="KEGG" id="sliu:111357009"/>
<keyword evidence="9" id="KW-0492">Microsome</keyword>
<evidence type="ECO:0000256" key="3">
    <source>
        <dbReference type="ARBA" id="ARBA00004174"/>
    </source>
</evidence>
<dbReference type="GO" id="GO:0005789">
    <property type="term" value="C:endoplasmic reticulum membrane"/>
    <property type="evidence" value="ECO:0007669"/>
    <property type="project" value="UniProtKB-SubCell"/>
</dbReference>